<dbReference type="SUPFAM" id="SSF102114">
    <property type="entry name" value="Radical SAM enzymes"/>
    <property type="match status" value="1"/>
</dbReference>
<keyword evidence="2" id="KW-0411">Iron-sulfur</keyword>
<reference evidence="3 4" key="1">
    <citation type="submission" date="2024-02" db="EMBL/GenBank/DDBJ databases">
        <authorList>
            <person name="Chen Y."/>
            <person name="Shah S."/>
            <person name="Dougan E. K."/>
            <person name="Thang M."/>
            <person name="Chan C."/>
        </authorList>
    </citation>
    <scope>NUCLEOTIDE SEQUENCE [LARGE SCALE GENOMIC DNA]</scope>
</reference>
<feature type="non-terminal residue" evidence="3">
    <location>
        <position position="207"/>
    </location>
</feature>
<dbReference type="PANTHER" id="PTHR43076">
    <property type="entry name" value="FO SYNTHASE (COFH)"/>
    <property type="match status" value="1"/>
</dbReference>
<comment type="caution">
    <text evidence="3">The sequence shown here is derived from an EMBL/GenBank/DDBJ whole genome shotgun (WGS) entry which is preliminary data.</text>
</comment>
<protein>
    <submittedName>
        <fullName evidence="3">7</fullName>
    </submittedName>
</protein>
<evidence type="ECO:0000256" key="1">
    <source>
        <dbReference type="ARBA" id="ARBA00001966"/>
    </source>
</evidence>
<name>A0ABP0N402_9DINO</name>
<keyword evidence="2" id="KW-0004">4Fe-4S</keyword>
<dbReference type="InterPro" id="IPR058240">
    <property type="entry name" value="rSAM_sf"/>
</dbReference>
<dbReference type="Proteomes" id="UP001642464">
    <property type="component" value="Unassembled WGS sequence"/>
</dbReference>
<evidence type="ECO:0000256" key="2">
    <source>
        <dbReference type="ARBA" id="ARBA00022485"/>
    </source>
</evidence>
<keyword evidence="2" id="KW-0479">Metal-binding</keyword>
<dbReference type="PANTHER" id="PTHR43076:SF15">
    <property type="entry name" value="7,8-DIDEMETHYL-8-HYDROXY-5-DEAZARIBOFLAVIN SYNTHASE"/>
    <property type="match status" value="1"/>
</dbReference>
<dbReference type="Gene3D" id="3.20.20.70">
    <property type="entry name" value="Aldolase class I"/>
    <property type="match status" value="1"/>
</dbReference>
<dbReference type="InterPro" id="IPR013785">
    <property type="entry name" value="Aldolase_TIM"/>
</dbReference>
<comment type="cofactor">
    <cofactor evidence="1">
        <name>[4Fe-4S] cluster</name>
        <dbReference type="ChEBI" id="CHEBI:49883"/>
    </cofactor>
</comment>
<dbReference type="InterPro" id="IPR034405">
    <property type="entry name" value="F420"/>
</dbReference>
<keyword evidence="2" id="KW-0408">Iron</keyword>
<organism evidence="3 4">
    <name type="scientific">Durusdinium trenchii</name>
    <dbReference type="NCBI Taxonomy" id="1381693"/>
    <lineage>
        <taxon>Eukaryota</taxon>
        <taxon>Sar</taxon>
        <taxon>Alveolata</taxon>
        <taxon>Dinophyceae</taxon>
        <taxon>Suessiales</taxon>
        <taxon>Symbiodiniaceae</taxon>
        <taxon>Durusdinium</taxon>
    </lineage>
</organism>
<keyword evidence="4" id="KW-1185">Reference proteome</keyword>
<evidence type="ECO:0000313" key="4">
    <source>
        <dbReference type="Proteomes" id="UP001642464"/>
    </source>
</evidence>
<accession>A0ABP0N402</accession>
<sequence length="207" mass="22920">MPSTRDVTVPRALLRPVWKVRFRGTVHRFAPSKAPSLRIQQLRQAGELQVPFTTGLLIGIGETQSDRLRGLELIAHLAEEFGHIQEVILQPHSWGSRQTLTPTSRSSRTSGSNILLGCEALAVLPELVRAARSILPPDVTIQIPPNLFLHSPNSTDSGSFSESENWQLFLECLENGAQDLGGISPRDEVNPDFQFPAIQQLQEALFK</sequence>
<dbReference type="EMBL" id="CAXAMM010026236">
    <property type="protein sequence ID" value="CAK9058515.1"/>
    <property type="molecule type" value="Genomic_DNA"/>
</dbReference>
<gene>
    <name evidence="3" type="ORF">SCF082_LOCUS31172</name>
</gene>
<evidence type="ECO:0000313" key="3">
    <source>
        <dbReference type="EMBL" id="CAK9058515.1"/>
    </source>
</evidence>
<proteinExistence type="predicted"/>